<comment type="subcellular location">
    <subcellularLocation>
        <location evidence="1">Secreted</location>
    </subcellularLocation>
</comment>
<evidence type="ECO:0000256" key="3">
    <source>
        <dbReference type="SAM" id="MobiDB-lite"/>
    </source>
</evidence>
<accession>A0A1Y5YBX7</accession>
<dbReference type="PROSITE" id="PS00330">
    <property type="entry name" value="HEMOLYSIN_CALCIUM"/>
    <property type="match status" value="3"/>
</dbReference>
<dbReference type="PRINTS" id="PR00313">
    <property type="entry name" value="CABNDNGRPT"/>
</dbReference>
<sequence>MSTTFATFVYLLSTLSVDPSPKQKDKVSAHFRIQVSHMRTWFRTAGLVAVVCTPLMFVAGPGYAATEVDKSYTTAVLKNTDNRLNVLAGAGSAHDIRIDLVDNNYIVTDTGNLLITAAPCERLTNPERVSCPLPVSGITVEAGELNDTVQLSDSVTVPSTLIGGAGNDRLDGGAGNDSLFGGAGNDGLLGGAGDDYLVGEAGNDALLGGTDNDYLDSGVGNDYLFGGDGYDGLLGGAGDDYLVGEAGGDGLLGGDGNDYLDGGAETDYLDGGAGNDRLFGSTGDDYLFSRDGGAGNDSVDGGPGTDTCDADPGDTVINCP</sequence>
<reference evidence="4 5" key="1">
    <citation type="submission" date="2017-04" db="EMBL/GenBank/DDBJ databases">
        <authorList>
            <person name="Afonso C.L."/>
            <person name="Miller P.J."/>
            <person name="Scott M.A."/>
            <person name="Spackman E."/>
            <person name="Goraichik I."/>
            <person name="Dimitrov K.M."/>
            <person name="Suarez D.L."/>
            <person name="Swayne D.E."/>
        </authorList>
    </citation>
    <scope>NUCLEOTIDE SEQUENCE [LARGE SCALE GENOMIC DNA]</scope>
    <source>
        <strain evidence="4 5">DSM 43828</strain>
    </source>
</reference>
<dbReference type="Pfam" id="PF00353">
    <property type="entry name" value="HemolysinCabind"/>
    <property type="match status" value="4"/>
</dbReference>
<evidence type="ECO:0000313" key="4">
    <source>
        <dbReference type="EMBL" id="SMD27159.1"/>
    </source>
</evidence>
<dbReference type="InterPro" id="IPR050557">
    <property type="entry name" value="RTX_toxin/Mannuronan_C5-epim"/>
</dbReference>
<name>A0A1Y5YBX7_KIBAR</name>
<organism evidence="4 5">
    <name type="scientific">Kibdelosporangium aridum</name>
    <dbReference type="NCBI Taxonomy" id="2030"/>
    <lineage>
        <taxon>Bacteria</taxon>
        <taxon>Bacillati</taxon>
        <taxon>Actinomycetota</taxon>
        <taxon>Actinomycetes</taxon>
        <taxon>Pseudonocardiales</taxon>
        <taxon>Pseudonocardiaceae</taxon>
        <taxon>Kibdelosporangium</taxon>
    </lineage>
</organism>
<dbReference type="EMBL" id="FWXV01000021">
    <property type="protein sequence ID" value="SMD27159.1"/>
    <property type="molecule type" value="Genomic_DNA"/>
</dbReference>
<dbReference type="PANTHER" id="PTHR38340">
    <property type="entry name" value="S-LAYER PROTEIN"/>
    <property type="match status" value="1"/>
</dbReference>
<dbReference type="GO" id="GO:0005576">
    <property type="term" value="C:extracellular region"/>
    <property type="evidence" value="ECO:0007669"/>
    <property type="project" value="UniProtKB-SubCell"/>
</dbReference>
<keyword evidence="2" id="KW-0964">Secreted</keyword>
<keyword evidence="5" id="KW-1185">Reference proteome</keyword>
<gene>
    <name evidence="4" type="ORF">SAMN05661093_10756</name>
</gene>
<evidence type="ECO:0000313" key="5">
    <source>
        <dbReference type="Proteomes" id="UP000192674"/>
    </source>
</evidence>
<protein>
    <submittedName>
        <fullName evidence="4">Hemolysin-type calcium-binding repeat-containing protein</fullName>
    </submittedName>
</protein>
<dbReference type="PANTHER" id="PTHR38340:SF1">
    <property type="entry name" value="S-LAYER PROTEIN"/>
    <property type="match status" value="1"/>
</dbReference>
<evidence type="ECO:0000256" key="2">
    <source>
        <dbReference type="ARBA" id="ARBA00022525"/>
    </source>
</evidence>
<dbReference type="InterPro" id="IPR001343">
    <property type="entry name" value="Hemolysn_Ca-bd"/>
</dbReference>
<dbReference type="Gene3D" id="2.150.10.10">
    <property type="entry name" value="Serralysin-like metalloprotease, C-terminal"/>
    <property type="match status" value="3"/>
</dbReference>
<dbReference type="SUPFAM" id="SSF51120">
    <property type="entry name" value="beta-Roll"/>
    <property type="match status" value="1"/>
</dbReference>
<dbReference type="RefSeq" id="WP_200826116.1">
    <property type="nucleotide sequence ID" value="NZ_FWXV01000021.1"/>
</dbReference>
<dbReference type="Proteomes" id="UP000192674">
    <property type="component" value="Unassembled WGS sequence"/>
</dbReference>
<dbReference type="GO" id="GO:0005509">
    <property type="term" value="F:calcium ion binding"/>
    <property type="evidence" value="ECO:0007669"/>
    <property type="project" value="InterPro"/>
</dbReference>
<proteinExistence type="predicted"/>
<evidence type="ECO:0000256" key="1">
    <source>
        <dbReference type="ARBA" id="ARBA00004613"/>
    </source>
</evidence>
<dbReference type="InterPro" id="IPR018511">
    <property type="entry name" value="Hemolysin-typ_Ca-bd_CS"/>
</dbReference>
<dbReference type="AlphaFoldDB" id="A0A1Y5YBX7"/>
<dbReference type="InterPro" id="IPR011049">
    <property type="entry name" value="Serralysin-like_metalloprot_C"/>
</dbReference>
<feature type="region of interest" description="Disordered" evidence="3">
    <location>
        <begin position="290"/>
        <end position="320"/>
    </location>
</feature>